<dbReference type="HAMAP" id="MF_01678">
    <property type="entry name" value="Salvage_MtnA"/>
    <property type="match status" value="1"/>
</dbReference>
<evidence type="ECO:0000256" key="2">
    <source>
        <dbReference type="HAMAP-Rule" id="MF_01678"/>
    </source>
</evidence>
<sequence length="338" mass="35448">MSMPPAQPSLRWEGDAIVALDQRALPLDRRMLRLATVDDVIDAIATLAVRGAPAIGLAGAMGVALSAFEHCRPGTAGTCAEAVHLDAQRLIAARPTAVNLAWAVRRALERVPEGADAVLRETTAMLQEDITTNRTMVGHAVDTVLAHTPDRPLRVLTHCNTGRLATAAVGTALGTIVALAAAGRIAEVLVGETRPLLQGARLTTWELAEAGVAHRLCVDSAPAAAMSRGLVDCVLVGADRITANGDVANKIGTYSLAVAAAHHRIPFIVVAPESSWDRSLADGSSILIEERDDDEVTGFGPVKSAPPGTRTYNPAFDVTPAQLITAIVSEHGAHRPER</sequence>
<comment type="similarity">
    <text evidence="2">Belongs to the EIF-2B alpha/beta/delta subunits family. MtnA subfamily.</text>
</comment>
<feature type="binding site" evidence="2">
    <location>
        <position position="94"/>
    </location>
    <ligand>
        <name>substrate</name>
    </ligand>
</feature>
<dbReference type="NCBIfam" id="TIGR00512">
    <property type="entry name" value="salvage_mtnA"/>
    <property type="match status" value="1"/>
</dbReference>
<dbReference type="NCBIfam" id="NF004326">
    <property type="entry name" value="PRK05720.1"/>
    <property type="match status" value="1"/>
</dbReference>
<comment type="catalytic activity">
    <reaction evidence="2">
        <text>5-(methylsulfanyl)-alpha-D-ribose 1-phosphate = 5-(methylsulfanyl)-D-ribulose 1-phosphate</text>
        <dbReference type="Rhea" id="RHEA:19989"/>
        <dbReference type="ChEBI" id="CHEBI:58533"/>
        <dbReference type="ChEBI" id="CHEBI:58548"/>
        <dbReference type="EC" id="5.3.1.23"/>
    </reaction>
</comment>
<reference evidence="3 4" key="1">
    <citation type="journal article" date="2019" name="Int. J. Syst. Evol. Microbiol.">
        <title>The Global Catalogue of Microorganisms (GCM) 10K type strain sequencing project: providing services to taxonomists for standard genome sequencing and annotation.</title>
        <authorList>
            <consortium name="The Broad Institute Genomics Platform"/>
            <consortium name="The Broad Institute Genome Sequencing Center for Infectious Disease"/>
            <person name="Wu L."/>
            <person name="Ma J."/>
        </authorList>
    </citation>
    <scope>NUCLEOTIDE SEQUENCE [LARGE SCALE GENOMIC DNA]</scope>
    <source>
        <strain evidence="3 4">JCM 9088</strain>
    </source>
</reference>
<dbReference type="Gene3D" id="1.20.120.420">
    <property type="entry name" value="translation initiation factor eif-2b, domain 1"/>
    <property type="match status" value="1"/>
</dbReference>
<keyword evidence="2" id="KW-0486">Methionine biosynthesis</keyword>
<evidence type="ECO:0000313" key="3">
    <source>
        <dbReference type="EMBL" id="GAA2934644.1"/>
    </source>
</evidence>
<comment type="pathway">
    <text evidence="2">Amino-acid biosynthesis; L-methionine biosynthesis via salvage pathway; L-methionine from S-methyl-5-thio-alpha-D-ribose 1-phosphate: step 1/6.</text>
</comment>
<dbReference type="Proteomes" id="UP001500403">
    <property type="component" value="Unassembled WGS sequence"/>
</dbReference>
<organism evidence="3 4">
    <name type="scientific">Streptomyces enissocaesilis</name>
    <dbReference type="NCBI Taxonomy" id="332589"/>
    <lineage>
        <taxon>Bacteria</taxon>
        <taxon>Bacillati</taxon>
        <taxon>Actinomycetota</taxon>
        <taxon>Actinomycetes</taxon>
        <taxon>Kitasatosporales</taxon>
        <taxon>Streptomycetaceae</taxon>
        <taxon>Streptomyces</taxon>
        <taxon>Streptomyces rochei group</taxon>
    </lineage>
</organism>
<dbReference type="InterPro" id="IPR011559">
    <property type="entry name" value="Initiation_fac_2B_a/b/d"/>
</dbReference>
<dbReference type="InterPro" id="IPR000649">
    <property type="entry name" value="IF-2B-related"/>
</dbReference>
<feature type="binding site" evidence="2">
    <location>
        <begin position="249"/>
        <end position="250"/>
    </location>
    <ligand>
        <name>substrate</name>
    </ligand>
</feature>
<feature type="binding site" evidence="2">
    <location>
        <begin position="50"/>
        <end position="52"/>
    </location>
    <ligand>
        <name>substrate</name>
    </ligand>
</feature>
<proteinExistence type="inferred from homology"/>
<dbReference type="EMBL" id="BAAAUD010000019">
    <property type="protein sequence ID" value="GAA2934644.1"/>
    <property type="molecule type" value="Genomic_DNA"/>
</dbReference>
<keyword evidence="1 2" id="KW-0413">Isomerase</keyword>
<dbReference type="PANTHER" id="PTHR43475:SF1">
    <property type="entry name" value="METHYLTHIORIBOSE-1-PHOSPHATE ISOMERASE"/>
    <property type="match status" value="1"/>
</dbReference>
<comment type="function">
    <text evidence="2">Catalyzes the interconversion of methylthioribose-1-phosphate (MTR-1-P) into methylthioribulose-1-phosphate (MTRu-1-P).</text>
</comment>
<name>A0ABN3X347_9ACTN</name>
<dbReference type="InterPro" id="IPR027363">
    <property type="entry name" value="M1Pi_N"/>
</dbReference>
<dbReference type="Pfam" id="PF01008">
    <property type="entry name" value="IF-2B"/>
    <property type="match status" value="1"/>
</dbReference>
<evidence type="ECO:0000313" key="4">
    <source>
        <dbReference type="Proteomes" id="UP001500403"/>
    </source>
</evidence>
<feature type="binding site" evidence="2">
    <location>
        <position position="198"/>
    </location>
    <ligand>
        <name>substrate</name>
    </ligand>
</feature>
<dbReference type="InterPro" id="IPR037171">
    <property type="entry name" value="NagB/RpiA_transferase-like"/>
</dbReference>
<feature type="active site" description="Proton donor" evidence="2">
    <location>
        <position position="239"/>
    </location>
</feature>
<dbReference type="EC" id="5.3.1.23" evidence="2"/>
<keyword evidence="4" id="KW-1185">Reference proteome</keyword>
<accession>A0ABN3X347</accession>
<dbReference type="NCBIfam" id="TIGR00524">
    <property type="entry name" value="eIF-2B_rel"/>
    <property type="match status" value="1"/>
</dbReference>
<comment type="caution">
    <text evidence="3">The sequence shown here is derived from an EMBL/GenBank/DDBJ whole genome shotgun (WGS) entry which is preliminary data.</text>
</comment>
<dbReference type="SUPFAM" id="SSF100950">
    <property type="entry name" value="NagB/RpiA/CoA transferase-like"/>
    <property type="match status" value="1"/>
</dbReference>
<evidence type="ECO:0000256" key="1">
    <source>
        <dbReference type="ARBA" id="ARBA00023235"/>
    </source>
</evidence>
<dbReference type="InterPro" id="IPR042529">
    <property type="entry name" value="IF_2B-like_C"/>
</dbReference>
<protein>
    <recommendedName>
        <fullName evidence="2">Methylthioribose-1-phosphate isomerase</fullName>
        <shortName evidence="2">M1Pi</shortName>
        <shortName evidence="2">MTR-1-P isomerase</shortName>
        <ecNumber evidence="2">5.3.1.23</ecNumber>
    </recommendedName>
    <alternativeName>
        <fullName evidence="2">S-methyl-5-thioribose-1-phosphate isomerase</fullName>
    </alternativeName>
</protein>
<feature type="site" description="Transition state stabilizer" evidence="2">
    <location>
        <position position="159"/>
    </location>
</feature>
<dbReference type="Gene3D" id="3.40.50.10470">
    <property type="entry name" value="Translation initiation factor eif-2b, domain 2"/>
    <property type="match status" value="1"/>
</dbReference>
<keyword evidence="2" id="KW-0028">Amino-acid biosynthesis</keyword>
<dbReference type="PANTHER" id="PTHR43475">
    <property type="entry name" value="METHYLTHIORIBOSE-1-PHOSPHATE ISOMERASE"/>
    <property type="match status" value="1"/>
</dbReference>
<gene>
    <name evidence="3" type="primary">mtnA_1</name>
    <name evidence="2" type="synonym">mtnA</name>
    <name evidence="3" type="ORF">GCM10010446_19440</name>
</gene>
<dbReference type="GO" id="GO:0016853">
    <property type="term" value="F:isomerase activity"/>
    <property type="evidence" value="ECO:0007669"/>
    <property type="project" value="UniProtKB-KW"/>
</dbReference>
<dbReference type="InterPro" id="IPR005251">
    <property type="entry name" value="IF-M1Pi"/>
</dbReference>